<dbReference type="Proteomes" id="UP001183535">
    <property type="component" value="Unassembled WGS sequence"/>
</dbReference>
<evidence type="ECO:0000313" key="1">
    <source>
        <dbReference type="EMBL" id="MDT0440744.1"/>
    </source>
</evidence>
<dbReference type="RefSeq" id="WP_311639004.1">
    <property type="nucleotide sequence ID" value="NZ_JAVRES010000194.1"/>
</dbReference>
<accession>A0ABD5F2Z7</accession>
<evidence type="ECO:0008006" key="3">
    <source>
        <dbReference type="Google" id="ProtNLM"/>
    </source>
</evidence>
<dbReference type="AlphaFoldDB" id="A0ABD5F2Z7"/>
<dbReference type="EMBL" id="JAVRES010000194">
    <property type="protein sequence ID" value="MDT0440744.1"/>
    <property type="molecule type" value="Genomic_DNA"/>
</dbReference>
<comment type="caution">
    <text evidence="1">The sequence shown here is derived from an EMBL/GenBank/DDBJ whole genome shotgun (WGS) entry which is preliminary data.</text>
</comment>
<reference evidence="2" key="1">
    <citation type="submission" date="2023-07" db="EMBL/GenBank/DDBJ databases">
        <title>30 novel species of actinomycetes from the DSMZ collection.</title>
        <authorList>
            <person name="Nouioui I."/>
        </authorList>
    </citation>
    <scope>NUCLEOTIDE SEQUENCE [LARGE SCALE GENOMIC DNA]</scope>
    <source>
        <strain evidence="2">DSM 41981</strain>
    </source>
</reference>
<evidence type="ECO:0000313" key="2">
    <source>
        <dbReference type="Proteomes" id="UP001183535"/>
    </source>
</evidence>
<sequence length="103" mass="11472">TVSITRLEEGFVSKRSARIVGIVIFGSALTFGIGVAHADDVVVRDTNGVPWSWPTEASCIKDGPDQHLQNSDDDSFLKYWYCLKHDDGLWYLHNTDSSTERVG</sequence>
<feature type="non-terminal residue" evidence="1">
    <location>
        <position position="1"/>
    </location>
</feature>
<organism evidence="1 2">
    <name type="scientific">Streptomyces doudnae</name>
    <dbReference type="NCBI Taxonomy" id="3075536"/>
    <lineage>
        <taxon>Bacteria</taxon>
        <taxon>Bacillati</taxon>
        <taxon>Actinomycetota</taxon>
        <taxon>Actinomycetes</taxon>
        <taxon>Kitasatosporales</taxon>
        <taxon>Streptomycetaceae</taxon>
        <taxon>Streptomyces</taxon>
    </lineage>
</organism>
<proteinExistence type="predicted"/>
<protein>
    <recommendedName>
        <fullName evidence="3">Ricin B lectin domain-containing protein</fullName>
    </recommendedName>
</protein>
<name>A0ABD5F2Z7_9ACTN</name>
<gene>
    <name evidence="1" type="ORF">RM877_39565</name>
</gene>
<keyword evidence="2" id="KW-1185">Reference proteome</keyword>